<dbReference type="Pfam" id="PF00534">
    <property type="entry name" value="Glycos_transf_1"/>
    <property type="match status" value="1"/>
</dbReference>
<feature type="domain" description="Glycosyl transferase family 1" evidence="1">
    <location>
        <begin position="209"/>
        <end position="358"/>
    </location>
</feature>
<dbReference type="SUPFAM" id="SSF53756">
    <property type="entry name" value="UDP-Glycosyltransferase/glycogen phosphorylase"/>
    <property type="match status" value="1"/>
</dbReference>
<dbReference type="Proteomes" id="UP000509441">
    <property type="component" value="Chromosome"/>
</dbReference>
<proteinExistence type="predicted"/>
<keyword evidence="2" id="KW-0808">Transferase</keyword>
<reference evidence="2 3" key="1">
    <citation type="submission" date="2018-02" db="EMBL/GenBank/DDBJ databases">
        <title>Complete genome of Nitrosopumilus oxyclinae HCE1.</title>
        <authorList>
            <person name="Qin W."/>
            <person name="Zheng Y."/>
            <person name="Stahl D.A."/>
        </authorList>
    </citation>
    <scope>NUCLEOTIDE SEQUENCE [LARGE SCALE GENOMIC DNA]</scope>
    <source>
        <strain evidence="2 3">HCE1</strain>
    </source>
</reference>
<dbReference type="PANTHER" id="PTHR45947:SF3">
    <property type="entry name" value="SULFOQUINOVOSYL TRANSFERASE SQD2"/>
    <property type="match status" value="1"/>
</dbReference>
<evidence type="ECO:0000313" key="2">
    <source>
        <dbReference type="EMBL" id="QLH04005.1"/>
    </source>
</evidence>
<evidence type="ECO:0000313" key="3">
    <source>
        <dbReference type="Proteomes" id="UP000509441"/>
    </source>
</evidence>
<name>A0A7D5RD54_9ARCH</name>
<dbReference type="Gene3D" id="3.40.50.2000">
    <property type="entry name" value="Glycogen Phosphorylase B"/>
    <property type="match status" value="2"/>
</dbReference>
<accession>A0A7D5RD54</accession>
<dbReference type="EMBL" id="CP026994">
    <property type="protein sequence ID" value="QLH04005.1"/>
    <property type="molecule type" value="Genomic_DNA"/>
</dbReference>
<gene>
    <name evidence="2" type="ORF">C5F49_00710</name>
</gene>
<evidence type="ECO:0000259" key="1">
    <source>
        <dbReference type="Pfam" id="PF00534"/>
    </source>
</evidence>
<protein>
    <submittedName>
        <fullName evidence="2">Glycosyltransferase family 1 protein</fullName>
    </submittedName>
</protein>
<dbReference type="KEGG" id="nox:C5F49_00710"/>
<dbReference type="InterPro" id="IPR050194">
    <property type="entry name" value="Glycosyltransferase_grp1"/>
</dbReference>
<dbReference type="InterPro" id="IPR001296">
    <property type="entry name" value="Glyco_trans_1"/>
</dbReference>
<sequence length="392" mass="45186">MNTIIYCRMSKRILCIFPNDPLIAYYKKGEIKKRYFNPKNFFDEVHCISLIEKDIDEGKIQKIVGTAKLKIHSVGKINLKNKKENLSGIINLVKEINPNVIRAYSPLIEGWLAANCSQKLKIPLFLSLHTQYDANRKLAKKKDFKKYLKLKYTEKFIEPFVLKSANKITIVYKIIEPYVLKHSTTIPEILHNKVDCDRFFNSESIDTLPQPLILSVGNLTPVKNHKILIKSMQKIDGHLLIIGNGELYDELNNLIKHLDLQNKVSIKKSVLYENIQKYYKSAKIFALAFNSEIESIPMPVIEAMAAGLPIIIPHPKKGNSEGLEDVAIFSKNDNISFGNNFKMILDDKNLQEQLSKKSLQKSKEFDILRIEAREAEIYNELIKHMNSRERNN</sequence>
<dbReference type="PANTHER" id="PTHR45947">
    <property type="entry name" value="SULFOQUINOVOSYL TRANSFERASE SQD2"/>
    <property type="match status" value="1"/>
</dbReference>
<organism evidence="2 3">
    <name type="scientific">Nitrosopumilus oxyclinae</name>
    <dbReference type="NCBI Taxonomy" id="1959104"/>
    <lineage>
        <taxon>Archaea</taxon>
        <taxon>Nitrososphaerota</taxon>
        <taxon>Nitrososphaeria</taxon>
        <taxon>Nitrosopumilales</taxon>
        <taxon>Nitrosopumilaceae</taxon>
        <taxon>Nitrosopumilus</taxon>
    </lineage>
</organism>
<dbReference type="AlphaFoldDB" id="A0A7D5RD54"/>
<dbReference type="GO" id="GO:0016757">
    <property type="term" value="F:glycosyltransferase activity"/>
    <property type="evidence" value="ECO:0007669"/>
    <property type="project" value="InterPro"/>
</dbReference>
<keyword evidence="3" id="KW-1185">Reference proteome</keyword>